<dbReference type="EMBL" id="CP000155">
    <property type="protein sequence ID" value="ABC31783.1"/>
    <property type="molecule type" value="Genomic_DNA"/>
</dbReference>
<gene>
    <name evidence="1" type="ordered locus">HCH_05102</name>
</gene>
<dbReference type="InterPro" id="IPR011990">
    <property type="entry name" value="TPR-like_helical_dom_sf"/>
</dbReference>
<dbReference type="HOGENOM" id="CLU_2069816_0_0_6"/>
<dbReference type="Gene3D" id="1.25.40.10">
    <property type="entry name" value="Tetratricopeptide repeat domain"/>
    <property type="match status" value="1"/>
</dbReference>
<dbReference type="AlphaFoldDB" id="Q2SC41"/>
<dbReference type="OrthoDB" id="6197121at2"/>
<dbReference type="RefSeq" id="WP_011398848.1">
    <property type="nucleotide sequence ID" value="NC_007645.1"/>
</dbReference>
<accession>Q2SC41</accession>
<reference evidence="1 2" key="1">
    <citation type="journal article" date="2005" name="Nucleic Acids Res.">
        <title>Genomic blueprint of Hahella chejuensis, a marine microbe producing an algicidal agent.</title>
        <authorList>
            <person name="Jeong H."/>
            <person name="Yim J.H."/>
            <person name="Lee C."/>
            <person name="Choi S.-H."/>
            <person name="Park Y.K."/>
            <person name="Yoon S.H."/>
            <person name="Hur C.-G."/>
            <person name="Kang H.-Y."/>
            <person name="Kim D."/>
            <person name="Lee H.H."/>
            <person name="Park K.H."/>
            <person name="Park S.-H."/>
            <person name="Park H.-S."/>
            <person name="Lee H.K."/>
            <person name="Oh T.K."/>
            <person name="Kim J.F."/>
        </authorList>
    </citation>
    <scope>NUCLEOTIDE SEQUENCE [LARGE SCALE GENOMIC DNA]</scope>
    <source>
        <strain evidence="1 2">KCTC 2396</strain>
    </source>
</reference>
<evidence type="ECO:0000313" key="1">
    <source>
        <dbReference type="EMBL" id="ABC31783.1"/>
    </source>
</evidence>
<dbReference type="STRING" id="349521.HCH_05102"/>
<protein>
    <submittedName>
        <fullName evidence="1">Protein containing tetratricopeptide repeats</fullName>
    </submittedName>
</protein>
<proteinExistence type="predicted"/>
<organism evidence="1 2">
    <name type="scientific">Hahella chejuensis (strain KCTC 2396)</name>
    <dbReference type="NCBI Taxonomy" id="349521"/>
    <lineage>
        <taxon>Bacteria</taxon>
        <taxon>Pseudomonadati</taxon>
        <taxon>Pseudomonadota</taxon>
        <taxon>Gammaproteobacteria</taxon>
        <taxon>Oceanospirillales</taxon>
        <taxon>Hahellaceae</taxon>
        <taxon>Hahella</taxon>
    </lineage>
</organism>
<dbReference type="SUPFAM" id="SSF48452">
    <property type="entry name" value="TPR-like"/>
    <property type="match status" value="1"/>
</dbReference>
<sequence>MSEPLSLSPANREWLLALAFVYLQQNHHKKALTLLQATAKLCPEDAYVTRGLAFACLKAARYKDALTLSDRSLRELGVKPETAPFLLIRSHALWALERPEEARKSLKKYHQLTRNSVV</sequence>
<dbReference type="Proteomes" id="UP000000238">
    <property type="component" value="Chromosome"/>
</dbReference>
<keyword evidence="2" id="KW-1185">Reference proteome</keyword>
<evidence type="ECO:0000313" key="2">
    <source>
        <dbReference type="Proteomes" id="UP000000238"/>
    </source>
</evidence>
<dbReference type="KEGG" id="hch:HCH_05102"/>
<dbReference type="eggNOG" id="COG0457">
    <property type="taxonomic scope" value="Bacteria"/>
</dbReference>
<name>Q2SC41_HAHCH</name>